<keyword evidence="7" id="KW-0067">ATP-binding</keyword>
<dbReference type="InterPro" id="IPR001789">
    <property type="entry name" value="Sig_transdc_resp-reg_receiver"/>
</dbReference>
<protein>
    <recommendedName>
        <fullName evidence="2">histidine kinase</fullName>
        <ecNumber evidence="2">2.7.13.3</ecNumber>
    </recommendedName>
</protein>
<dbReference type="InterPro" id="IPR013767">
    <property type="entry name" value="PAS_fold"/>
</dbReference>
<keyword evidence="6" id="KW-0418">Kinase</keyword>
<dbReference type="NCBIfam" id="TIGR00229">
    <property type="entry name" value="sensory_box"/>
    <property type="match status" value="1"/>
</dbReference>
<dbReference type="InterPro" id="IPR036097">
    <property type="entry name" value="HisK_dim/P_sf"/>
</dbReference>
<dbReference type="OrthoDB" id="9805967at2"/>
<organism evidence="14 15">
    <name type="scientific">Chondromyces crocatus</name>
    <dbReference type="NCBI Taxonomy" id="52"/>
    <lineage>
        <taxon>Bacteria</taxon>
        <taxon>Pseudomonadati</taxon>
        <taxon>Myxococcota</taxon>
        <taxon>Polyangia</taxon>
        <taxon>Polyangiales</taxon>
        <taxon>Polyangiaceae</taxon>
        <taxon>Chondromyces</taxon>
    </lineage>
</organism>
<evidence type="ECO:0000256" key="4">
    <source>
        <dbReference type="ARBA" id="ARBA00022679"/>
    </source>
</evidence>
<dbReference type="Pfam" id="PF02518">
    <property type="entry name" value="HATPase_c"/>
    <property type="match status" value="1"/>
</dbReference>
<dbReference type="InterPro" id="IPR036890">
    <property type="entry name" value="HATPase_C_sf"/>
</dbReference>
<dbReference type="PANTHER" id="PTHR43065">
    <property type="entry name" value="SENSOR HISTIDINE KINASE"/>
    <property type="match status" value="1"/>
</dbReference>
<dbReference type="SMART" id="SM00387">
    <property type="entry name" value="HATPase_c"/>
    <property type="match status" value="1"/>
</dbReference>
<dbReference type="InterPro" id="IPR011006">
    <property type="entry name" value="CheY-like_superfamily"/>
</dbReference>
<dbReference type="InterPro" id="IPR003661">
    <property type="entry name" value="HisK_dim/P_dom"/>
</dbReference>
<dbReference type="Pfam" id="PF00072">
    <property type="entry name" value="Response_reg"/>
    <property type="match status" value="1"/>
</dbReference>
<dbReference type="Pfam" id="PF00512">
    <property type="entry name" value="HisKA"/>
    <property type="match status" value="1"/>
</dbReference>
<dbReference type="GO" id="GO:0006355">
    <property type="term" value="P:regulation of DNA-templated transcription"/>
    <property type="evidence" value="ECO:0007669"/>
    <property type="project" value="InterPro"/>
</dbReference>
<dbReference type="AlphaFoldDB" id="A0A0K1E741"/>
<dbReference type="RefSeq" id="WP_082362197.1">
    <property type="nucleotide sequence ID" value="NZ_CP012159.1"/>
</dbReference>
<proteinExistence type="predicted"/>
<dbReference type="InterPro" id="IPR003594">
    <property type="entry name" value="HATPase_dom"/>
</dbReference>
<keyword evidence="5" id="KW-0547">Nucleotide-binding</keyword>
<keyword evidence="4" id="KW-0808">Transferase</keyword>
<dbReference type="InterPro" id="IPR000014">
    <property type="entry name" value="PAS"/>
</dbReference>
<dbReference type="Gene3D" id="3.30.450.20">
    <property type="entry name" value="PAS domain"/>
    <property type="match status" value="1"/>
</dbReference>
<dbReference type="SMART" id="SM00091">
    <property type="entry name" value="PAS"/>
    <property type="match status" value="1"/>
</dbReference>
<dbReference type="InterPro" id="IPR000700">
    <property type="entry name" value="PAS-assoc_C"/>
</dbReference>
<dbReference type="Gene3D" id="1.10.287.130">
    <property type="match status" value="1"/>
</dbReference>
<dbReference type="Pfam" id="PF00989">
    <property type="entry name" value="PAS"/>
    <property type="match status" value="1"/>
</dbReference>
<dbReference type="PROSITE" id="PS50110">
    <property type="entry name" value="RESPONSE_REGULATORY"/>
    <property type="match status" value="1"/>
</dbReference>
<evidence type="ECO:0000313" key="14">
    <source>
        <dbReference type="EMBL" id="AKT36507.1"/>
    </source>
</evidence>
<evidence type="ECO:0000256" key="9">
    <source>
        <dbReference type="PROSITE-ProRule" id="PRU00169"/>
    </source>
</evidence>
<feature type="domain" description="PAS" evidence="12">
    <location>
        <begin position="220"/>
        <end position="290"/>
    </location>
</feature>
<dbReference type="InterPro" id="IPR005467">
    <property type="entry name" value="His_kinase_dom"/>
</dbReference>
<dbReference type="GO" id="GO:0000155">
    <property type="term" value="F:phosphorelay sensor kinase activity"/>
    <property type="evidence" value="ECO:0007669"/>
    <property type="project" value="InterPro"/>
</dbReference>
<dbReference type="CDD" id="cd00082">
    <property type="entry name" value="HisKA"/>
    <property type="match status" value="1"/>
</dbReference>
<dbReference type="STRING" id="52.CMC5_006230"/>
<sequence length="745" mass="81802">MNEVSCQVTRALLDAARVEGFSSEQLFHGRRFSLERLSDPKSRVDWDTFATLCDRLEAICQSPEQAARIGAGLLTAPPHDVVRRLAGLLADARDVYDLAARWIVPLAFLHMQTTLCREPDGRLLLAMEFPSCFRSGRSFFRICRGAMAATPTLLGLPWAPVEAHIEDHRATYTITPPPPMPLLERARRGSRALLGLRALTEEMARMRAELQEAHVALLRSKQDLQGVLESIPDLVLIHRDGLVVWANQAAARCFGAEQVDELVGQSGLDFVHPDDRERMLARSHRPIDSPALAAHDELRFLRRDGEIVTIEAAPAREILFEGAPARLVVARDVSERRRMQEQLLVTERMASLGTLAAGVAHEINNPLAYMALNLEVAARELSQINDRRLTKAENSITDAIEGSSRVRAIVGDLKMFARTRNDPSPVDVREIVDSAAALAASDLRRRAHLTRVYGSTQLVLGNKSRLGQVFLNLLLNAIDAIEEGDPEHNEIRIRTSMDGARKVIIEVSDTGSGIPEATLPRIFEPFFTTKPPGRGTGLGLAICRHIVSELGGELTARSIEGEGSTFRVVLPAAVESHAPTLGDANACEPSLRVAPATPLLSIARPRLLIVDDEPALVRSLDTALSDYYDVTTATSSRVALEIAREGYSFDAILCDLMMTGMTGMDLVEALTSIRPELCNRFVFMTGGAYTAESRRFLALTAHRCLLKPFSIREALEALASVTARRQPGRVQANDIDERTASEESA</sequence>
<evidence type="ECO:0000256" key="5">
    <source>
        <dbReference type="ARBA" id="ARBA00022741"/>
    </source>
</evidence>
<feature type="modified residue" description="4-aspartylphosphate" evidence="9">
    <location>
        <position position="655"/>
    </location>
</feature>
<evidence type="ECO:0000259" key="12">
    <source>
        <dbReference type="PROSITE" id="PS50112"/>
    </source>
</evidence>
<evidence type="ECO:0000256" key="6">
    <source>
        <dbReference type="ARBA" id="ARBA00022777"/>
    </source>
</evidence>
<evidence type="ECO:0000256" key="7">
    <source>
        <dbReference type="ARBA" id="ARBA00022840"/>
    </source>
</evidence>
<keyword evidence="8" id="KW-0902">Two-component regulatory system</keyword>
<dbReference type="KEGG" id="ccro:CMC5_006230"/>
<evidence type="ECO:0000256" key="2">
    <source>
        <dbReference type="ARBA" id="ARBA00012438"/>
    </source>
</evidence>
<evidence type="ECO:0000259" key="10">
    <source>
        <dbReference type="PROSITE" id="PS50109"/>
    </source>
</evidence>
<dbReference type="Gene3D" id="3.40.50.2300">
    <property type="match status" value="1"/>
</dbReference>
<dbReference type="InterPro" id="IPR035965">
    <property type="entry name" value="PAS-like_dom_sf"/>
</dbReference>
<evidence type="ECO:0000256" key="3">
    <source>
        <dbReference type="ARBA" id="ARBA00022553"/>
    </source>
</evidence>
<gene>
    <name evidence="14" type="ORF">CMC5_006230</name>
</gene>
<dbReference type="SUPFAM" id="SSF55874">
    <property type="entry name" value="ATPase domain of HSP90 chaperone/DNA topoisomerase II/histidine kinase"/>
    <property type="match status" value="1"/>
</dbReference>
<evidence type="ECO:0000256" key="1">
    <source>
        <dbReference type="ARBA" id="ARBA00000085"/>
    </source>
</evidence>
<keyword evidence="15" id="KW-1185">Reference proteome</keyword>
<evidence type="ECO:0000313" key="15">
    <source>
        <dbReference type="Proteomes" id="UP000067626"/>
    </source>
</evidence>
<dbReference type="InterPro" id="IPR004358">
    <property type="entry name" value="Sig_transdc_His_kin-like_C"/>
</dbReference>
<dbReference type="Proteomes" id="UP000067626">
    <property type="component" value="Chromosome"/>
</dbReference>
<dbReference type="SUPFAM" id="SSF55785">
    <property type="entry name" value="PYP-like sensor domain (PAS domain)"/>
    <property type="match status" value="1"/>
</dbReference>
<dbReference type="EMBL" id="CP012159">
    <property type="protein sequence ID" value="AKT36507.1"/>
    <property type="molecule type" value="Genomic_DNA"/>
</dbReference>
<evidence type="ECO:0000259" key="13">
    <source>
        <dbReference type="PROSITE" id="PS50113"/>
    </source>
</evidence>
<dbReference type="SMART" id="SM00388">
    <property type="entry name" value="HisKA"/>
    <property type="match status" value="1"/>
</dbReference>
<evidence type="ECO:0000259" key="11">
    <source>
        <dbReference type="PROSITE" id="PS50110"/>
    </source>
</evidence>
<dbReference type="CDD" id="cd00156">
    <property type="entry name" value="REC"/>
    <property type="match status" value="1"/>
</dbReference>
<dbReference type="PANTHER" id="PTHR43065:SF50">
    <property type="entry name" value="HISTIDINE KINASE"/>
    <property type="match status" value="1"/>
</dbReference>
<feature type="domain" description="Response regulatory" evidence="11">
    <location>
        <begin position="606"/>
        <end position="722"/>
    </location>
</feature>
<feature type="domain" description="PAC" evidence="13">
    <location>
        <begin position="294"/>
        <end position="345"/>
    </location>
</feature>
<reference evidence="14 15" key="1">
    <citation type="submission" date="2015-07" db="EMBL/GenBank/DDBJ databases">
        <title>Genome analysis of myxobacterium Chondromyces crocatus Cm c5 reveals a high potential for natural compound synthesis and the genetic basis for the loss of fruiting body formation.</title>
        <authorList>
            <person name="Zaburannyi N."/>
            <person name="Bunk B."/>
            <person name="Maier J."/>
            <person name="Overmann J."/>
            <person name="Mueller R."/>
        </authorList>
    </citation>
    <scope>NUCLEOTIDE SEQUENCE [LARGE SCALE GENOMIC DNA]</scope>
    <source>
        <strain evidence="14 15">Cm c5</strain>
    </source>
</reference>
<dbReference type="SMART" id="SM00448">
    <property type="entry name" value="REC"/>
    <property type="match status" value="1"/>
</dbReference>
<dbReference type="Gene3D" id="3.30.565.10">
    <property type="entry name" value="Histidine kinase-like ATPase, C-terminal domain"/>
    <property type="match status" value="1"/>
</dbReference>
<feature type="domain" description="Histidine kinase" evidence="10">
    <location>
        <begin position="358"/>
        <end position="574"/>
    </location>
</feature>
<evidence type="ECO:0000256" key="8">
    <source>
        <dbReference type="ARBA" id="ARBA00023012"/>
    </source>
</evidence>
<dbReference type="GO" id="GO:0005524">
    <property type="term" value="F:ATP binding"/>
    <property type="evidence" value="ECO:0007669"/>
    <property type="project" value="UniProtKB-KW"/>
</dbReference>
<dbReference type="PROSITE" id="PS50112">
    <property type="entry name" value="PAS"/>
    <property type="match status" value="1"/>
</dbReference>
<dbReference type="PATRIC" id="fig|52.7.peg.668"/>
<dbReference type="PROSITE" id="PS50113">
    <property type="entry name" value="PAC"/>
    <property type="match status" value="1"/>
</dbReference>
<keyword evidence="3 9" id="KW-0597">Phosphoprotein</keyword>
<dbReference type="CDD" id="cd00130">
    <property type="entry name" value="PAS"/>
    <property type="match status" value="1"/>
</dbReference>
<comment type="catalytic activity">
    <reaction evidence="1">
        <text>ATP + protein L-histidine = ADP + protein N-phospho-L-histidine.</text>
        <dbReference type="EC" id="2.7.13.3"/>
    </reaction>
</comment>
<dbReference type="SUPFAM" id="SSF52172">
    <property type="entry name" value="CheY-like"/>
    <property type="match status" value="1"/>
</dbReference>
<dbReference type="PROSITE" id="PS50109">
    <property type="entry name" value="HIS_KIN"/>
    <property type="match status" value="1"/>
</dbReference>
<dbReference type="SUPFAM" id="SSF47384">
    <property type="entry name" value="Homodimeric domain of signal transducing histidine kinase"/>
    <property type="match status" value="1"/>
</dbReference>
<dbReference type="EC" id="2.7.13.3" evidence="2"/>
<accession>A0A0K1E741</accession>
<dbReference type="PRINTS" id="PR00344">
    <property type="entry name" value="BCTRLSENSOR"/>
</dbReference>
<name>A0A0K1E741_CHOCO</name>